<feature type="region of interest" description="Disordered" evidence="1">
    <location>
        <begin position="85"/>
        <end position="120"/>
    </location>
</feature>
<evidence type="ECO:0000313" key="3">
    <source>
        <dbReference type="EMBL" id="KAG9498247.1"/>
    </source>
</evidence>
<gene>
    <name evidence="3" type="ORF">J7337_011143</name>
</gene>
<dbReference type="EMBL" id="JAHBCI010000008">
    <property type="protein sequence ID" value="KAG9498247.1"/>
    <property type="molecule type" value="Genomic_DNA"/>
</dbReference>
<name>A0A9P8ILV2_9HYPO</name>
<dbReference type="Proteomes" id="UP000827133">
    <property type="component" value="Unassembled WGS sequence"/>
</dbReference>
<dbReference type="GeneID" id="68318999"/>
<dbReference type="RefSeq" id="XP_044677247.1">
    <property type="nucleotide sequence ID" value="XM_044828693.1"/>
</dbReference>
<organism evidence="3 4">
    <name type="scientific">Fusarium musae</name>
    <dbReference type="NCBI Taxonomy" id="1042133"/>
    <lineage>
        <taxon>Eukaryota</taxon>
        <taxon>Fungi</taxon>
        <taxon>Dikarya</taxon>
        <taxon>Ascomycota</taxon>
        <taxon>Pezizomycotina</taxon>
        <taxon>Sordariomycetes</taxon>
        <taxon>Hypocreomycetidae</taxon>
        <taxon>Hypocreales</taxon>
        <taxon>Nectriaceae</taxon>
        <taxon>Fusarium</taxon>
    </lineage>
</organism>
<comment type="caution">
    <text evidence="3">The sequence shown here is derived from an EMBL/GenBank/DDBJ whole genome shotgun (WGS) entry which is preliminary data.</text>
</comment>
<evidence type="ECO:0008006" key="5">
    <source>
        <dbReference type="Google" id="ProtNLM"/>
    </source>
</evidence>
<dbReference type="KEGG" id="fmu:J7337_011143"/>
<accession>A0A9P8ILV2</accession>
<keyword evidence="2" id="KW-0732">Signal</keyword>
<evidence type="ECO:0000256" key="1">
    <source>
        <dbReference type="SAM" id="MobiDB-lite"/>
    </source>
</evidence>
<proteinExistence type="predicted"/>
<feature type="chain" id="PRO_5040345917" description="Hydrophobin" evidence="2">
    <location>
        <begin position="16"/>
        <end position="120"/>
    </location>
</feature>
<reference evidence="3" key="1">
    <citation type="journal article" date="2021" name="Mol. Plant Microbe Interact.">
        <title>Telomere to telomere genome assembly of Fusarium musae F31, causal agent of crown rot disease of banana.</title>
        <authorList>
            <person name="Degradi L."/>
            <person name="Tava V."/>
            <person name="Kunova A."/>
            <person name="Cortesi P."/>
            <person name="Saracchi M."/>
            <person name="Pasquali M."/>
        </authorList>
    </citation>
    <scope>NUCLEOTIDE SEQUENCE</scope>
    <source>
        <strain evidence="3">F31</strain>
    </source>
</reference>
<protein>
    <recommendedName>
        <fullName evidence="5">Hydrophobin</fullName>
    </recommendedName>
</protein>
<evidence type="ECO:0000313" key="4">
    <source>
        <dbReference type="Proteomes" id="UP000827133"/>
    </source>
</evidence>
<sequence>MKFSAMLVFPALALGAATPKLPVSSIDPACLESITSAADCIKNLKPTGGAAALTDIATCFAEIVAGVQKCIPGFPGGLPSGLPTGLPTGLPVPLPTSLPGGLPGNGTPGAPEVPGIPGLP</sequence>
<feature type="signal peptide" evidence="2">
    <location>
        <begin position="1"/>
        <end position="15"/>
    </location>
</feature>
<dbReference type="AlphaFoldDB" id="A0A9P8ILV2"/>
<evidence type="ECO:0000256" key="2">
    <source>
        <dbReference type="SAM" id="SignalP"/>
    </source>
</evidence>
<keyword evidence="4" id="KW-1185">Reference proteome</keyword>